<sequence length="586" mass="67557">MTNYHSDKNMVHNIHQQKCYSIDNLTDQSSKSCLNNKRLCPVTHDDSQSIVHCINDSNHQQQRPPPPLMSYSTMINSPARSKRGSPSSDPDEDDFQVITRQKKKKQIDLFNRQQLHHQQNLSVTPNKSPSDTTRFISSRTIINSNNINNQRGPPDHQNVTTASARYATSRFPFPPYIIRFKSNQITLNKFKEEVVNHFKDKHQTHIEILNCRLSKVKCVDDDMDILLYVKDSISFASLYDETKWPLKIAGEDYMFPSRPSIPPQLSVIVKNVNVRIDFEEFTNDVKSLIPEVINVIRMKNKFGNIIHMVKLEFSSVSARQDLLDAKKLMINYISYEITEFLSPAQVLICSKCSGIGHFRKQCSEQDETCKTCAQAFPDLKSHQCSASPICKHCKGDHLSNSMKCPVIKSFRAELTRKLLSSNTNPTAVPPNNNNNNNYRFDSLNFPPLPSTQAQLNNPMMSKLDDLIGKINDVKDHLASLTLKYDKFEKFMVEKAKHDIHVSHQIDTLSANDQEFKKDLLNHHMLLGRHENFFTKLFIPMLEEVFSWMAVQNQDKKGNTLDADLKCRLERYVVQMRKTREGKHRFN</sequence>
<evidence type="ECO:0000313" key="2">
    <source>
        <dbReference type="EMBL" id="CAF1172055.1"/>
    </source>
</evidence>
<name>A0A814UAP2_9BILA</name>
<feature type="region of interest" description="Disordered" evidence="1">
    <location>
        <begin position="57"/>
        <end position="94"/>
    </location>
</feature>
<dbReference type="EMBL" id="CAJNOT010001256">
    <property type="protein sequence ID" value="CAF1172055.1"/>
    <property type="molecule type" value="Genomic_DNA"/>
</dbReference>
<organism evidence="2 4">
    <name type="scientific">Rotaria sordida</name>
    <dbReference type="NCBI Taxonomy" id="392033"/>
    <lineage>
        <taxon>Eukaryota</taxon>
        <taxon>Metazoa</taxon>
        <taxon>Spiralia</taxon>
        <taxon>Gnathifera</taxon>
        <taxon>Rotifera</taxon>
        <taxon>Eurotatoria</taxon>
        <taxon>Bdelloidea</taxon>
        <taxon>Philodinida</taxon>
        <taxon>Philodinidae</taxon>
        <taxon>Rotaria</taxon>
    </lineage>
</organism>
<accession>A0A814UAP2</accession>
<evidence type="ECO:0008006" key="5">
    <source>
        <dbReference type="Google" id="ProtNLM"/>
    </source>
</evidence>
<dbReference type="Proteomes" id="UP000663864">
    <property type="component" value="Unassembled WGS sequence"/>
</dbReference>
<reference evidence="2" key="1">
    <citation type="submission" date="2021-02" db="EMBL/GenBank/DDBJ databases">
        <authorList>
            <person name="Nowell W R."/>
        </authorList>
    </citation>
    <scope>NUCLEOTIDE SEQUENCE</scope>
</reference>
<dbReference type="Proteomes" id="UP000663836">
    <property type="component" value="Unassembled WGS sequence"/>
</dbReference>
<comment type="caution">
    <text evidence="2">The sequence shown here is derived from an EMBL/GenBank/DDBJ whole genome shotgun (WGS) entry which is preliminary data.</text>
</comment>
<dbReference type="AlphaFoldDB" id="A0A814UAP2"/>
<protein>
    <recommendedName>
        <fullName evidence="5">CCHC-type domain-containing protein</fullName>
    </recommendedName>
</protein>
<proteinExistence type="predicted"/>
<evidence type="ECO:0000256" key="1">
    <source>
        <dbReference type="SAM" id="MobiDB-lite"/>
    </source>
</evidence>
<evidence type="ECO:0000313" key="3">
    <source>
        <dbReference type="EMBL" id="CAF3707743.1"/>
    </source>
</evidence>
<dbReference type="EMBL" id="CAJOBD010000699">
    <property type="protein sequence ID" value="CAF3707743.1"/>
    <property type="molecule type" value="Genomic_DNA"/>
</dbReference>
<feature type="compositionally biased region" description="Polar residues" evidence="1">
    <location>
        <begin position="70"/>
        <end position="88"/>
    </location>
</feature>
<evidence type="ECO:0000313" key="4">
    <source>
        <dbReference type="Proteomes" id="UP000663864"/>
    </source>
</evidence>
<gene>
    <name evidence="3" type="ORF">JBS370_LOCUS9936</name>
    <name evidence="2" type="ORF">ZHD862_LOCUS21269</name>
</gene>